<comment type="similarity">
    <text evidence="1">Belongs to the fructosamine kinase family.</text>
</comment>
<dbReference type="Proteomes" id="UP001304461">
    <property type="component" value="Unassembled WGS sequence"/>
</dbReference>
<sequence>MPLPDSFAAWLAERLGTELVGRAPVGGGCIHSAWRLDLADGRRLFAKTNGAASLPILEAEAEGLRALAAAAGEAGPRVPVPLACGLAGSSAVLVLPWLDLAQGRSAAHGPLWRRLGAALAELHRHSLTRTCVAEDRPGEAFGWPRDNVIGSFPQRNGWEEDWARFFVERRLAPQLEHLASGGHPLRRAAPLLEHTGQWLGAHRPAPCLVHGDLWSGNAAITRDGQGVIFDPAVHRGDREVDLAMARLFGGFPEAFFEGYQNTWPLPSGHRSRRELYNLYHLLNHANLFGGSYVGQSQACLDALLDLGEGEGWG</sequence>
<evidence type="ECO:0000313" key="3">
    <source>
        <dbReference type="Proteomes" id="UP001304461"/>
    </source>
</evidence>
<evidence type="ECO:0000256" key="1">
    <source>
        <dbReference type="PIRNR" id="PIRNR006221"/>
    </source>
</evidence>
<dbReference type="PIRSF" id="PIRSF006221">
    <property type="entry name" value="Ketosamine-3-kinase"/>
    <property type="match status" value="1"/>
</dbReference>
<organism evidence="2 3">
    <name type="scientific">Cyanobium gracile UHCC 0139</name>
    <dbReference type="NCBI Taxonomy" id="3110308"/>
    <lineage>
        <taxon>Bacteria</taxon>
        <taxon>Bacillati</taxon>
        <taxon>Cyanobacteriota</taxon>
        <taxon>Cyanophyceae</taxon>
        <taxon>Synechococcales</taxon>
        <taxon>Prochlorococcaceae</taxon>
        <taxon>Cyanobium</taxon>
    </lineage>
</organism>
<reference evidence="2 3" key="1">
    <citation type="submission" date="2023-12" db="EMBL/GenBank/DDBJ databases">
        <title>Baltic Sea Cyanobacteria.</title>
        <authorList>
            <person name="Delbaje E."/>
            <person name="Fewer D.P."/>
            <person name="Shishido T.K."/>
        </authorList>
    </citation>
    <scope>NUCLEOTIDE SEQUENCE [LARGE SCALE GENOMIC DNA]</scope>
    <source>
        <strain evidence="2 3">UHCC 0139</strain>
    </source>
</reference>
<comment type="caution">
    <text evidence="2">The sequence shown here is derived from an EMBL/GenBank/DDBJ whole genome shotgun (WGS) entry which is preliminary data.</text>
</comment>
<dbReference type="Pfam" id="PF03881">
    <property type="entry name" value="Fructosamin_kin"/>
    <property type="match status" value="1"/>
</dbReference>
<keyword evidence="1 2" id="KW-0418">Kinase</keyword>
<evidence type="ECO:0000313" key="2">
    <source>
        <dbReference type="EMBL" id="MEA5391873.1"/>
    </source>
</evidence>
<proteinExistence type="inferred from homology"/>
<keyword evidence="1" id="KW-0808">Transferase</keyword>
<dbReference type="SUPFAM" id="SSF56112">
    <property type="entry name" value="Protein kinase-like (PK-like)"/>
    <property type="match status" value="1"/>
</dbReference>
<dbReference type="PANTHER" id="PTHR12149:SF8">
    <property type="entry name" value="PROTEIN-RIBULOSAMINE 3-KINASE"/>
    <property type="match status" value="1"/>
</dbReference>
<dbReference type="InterPro" id="IPR016477">
    <property type="entry name" value="Fructo-/Ketosamine-3-kinase"/>
</dbReference>
<dbReference type="InterPro" id="IPR011009">
    <property type="entry name" value="Kinase-like_dom_sf"/>
</dbReference>
<protein>
    <submittedName>
        <fullName evidence="2">Fructosamine kinase family protein</fullName>
    </submittedName>
</protein>
<dbReference type="Gene3D" id="3.30.200.20">
    <property type="entry name" value="Phosphorylase Kinase, domain 1"/>
    <property type="match status" value="1"/>
</dbReference>
<gene>
    <name evidence="2" type="ORF">VB738_11455</name>
</gene>
<dbReference type="RefSeq" id="WP_323305855.1">
    <property type="nucleotide sequence ID" value="NZ_JAYGHX010000006.1"/>
</dbReference>
<accession>A0ABU5RVX1</accession>
<keyword evidence="3" id="KW-1185">Reference proteome</keyword>
<name>A0ABU5RVX1_9CYAN</name>
<dbReference type="GO" id="GO:0016301">
    <property type="term" value="F:kinase activity"/>
    <property type="evidence" value="ECO:0007669"/>
    <property type="project" value="UniProtKB-KW"/>
</dbReference>
<dbReference type="EMBL" id="JAYGHX010000006">
    <property type="protein sequence ID" value="MEA5391873.1"/>
    <property type="molecule type" value="Genomic_DNA"/>
</dbReference>
<dbReference type="Gene3D" id="3.90.1200.10">
    <property type="match status" value="1"/>
</dbReference>
<dbReference type="PANTHER" id="PTHR12149">
    <property type="entry name" value="FRUCTOSAMINE 3 KINASE-RELATED PROTEIN"/>
    <property type="match status" value="1"/>
</dbReference>